<reference evidence="1 2" key="1">
    <citation type="journal article" date="2019" name="Sci. Rep.">
        <title>Orb-weaving spider Araneus ventricosus genome elucidates the spidroin gene catalogue.</title>
        <authorList>
            <person name="Kono N."/>
            <person name="Nakamura H."/>
            <person name="Ohtoshi R."/>
            <person name="Moran D.A.P."/>
            <person name="Shinohara A."/>
            <person name="Yoshida Y."/>
            <person name="Fujiwara M."/>
            <person name="Mori M."/>
            <person name="Tomita M."/>
            <person name="Arakawa K."/>
        </authorList>
    </citation>
    <scope>NUCLEOTIDE SEQUENCE [LARGE SCALE GENOMIC DNA]</scope>
</reference>
<name>A0A4Y2HHP6_ARAVE</name>
<evidence type="ECO:0000313" key="2">
    <source>
        <dbReference type="Proteomes" id="UP000499080"/>
    </source>
</evidence>
<organism evidence="1 2">
    <name type="scientific">Araneus ventricosus</name>
    <name type="common">Orbweaver spider</name>
    <name type="synonym">Epeira ventricosa</name>
    <dbReference type="NCBI Taxonomy" id="182803"/>
    <lineage>
        <taxon>Eukaryota</taxon>
        <taxon>Metazoa</taxon>
        <taxon>Ecdysozoa</taxon>
        <taxon>Arthropoda</taxon>
        <taxon>Chelicerata</taxon>
        <taxon>Arachnida</taxon>
        <taxon>Araneae</taxon>
        <taxon>Araneomorphae</taxon>
        <taxon>Entelegynae</taxon>
        <taxon>Araneoidea</taxon>
        <taxon>Araneidae</taxon>
        <taxon>Araneus</taxon>
    </lineage>
</organism>
<feature type="non-terminal residue" evidence="1">
    <location>
        <position position="1"/>
    </location>
</feature>
<keyword evidence="2" id="KW-1185">Reference proteome</keyword>
<proteinExistence type="predicted"/>
<dbReference type="AlphaFoldDB" id="A0A4Y2HHP6"/>
<gene>
    <name evidence="1" type="ORF">AVEN_213792_1</name>
</gene>
<evidence type="ECO:0000313" key="1">
    <source>
        <dbReference type="EMBL" id="GBM64914.1"/>
    </source>
</evidence>
<sequence length="128" mass="14589">KNAINYFVLRVVQRPRRSALYQAHFCSGPTLDGQLKFVVLNSLITWEGREDAQSLYLENSGRDFNVGQHCTLLKKTNKGREKTVDWGPGRKRRLAIFITSRTNVLISLPVVPLMSDYYYASILAILTV</sequence>
<dbReference type="EMBL" id="BGPR01103014">
    <property type="protein sequence ID" value="GBM64914.1"/>
    <property type="molecule type" value="Genomic_DNA"/>
</dbReference>
<protein>
    <submittedName>
        <fullName evidence="1">Uncharacterized protein</fullName>
    </submittedName>
</protein>
<comment type="caution">
    <text evidence="1">The sequence shown here is derived from an EMBL/GenBank/DDBJ whole genome shotgun (WGS) entry which is preliminary data.</text>
</comment>
<dbReference type="Proteomes" id="UP000499080">
    <property type="component" value="Unassembled WGS sequence"/>
</dbReference>
<accession>A0A4Y2HHP6</accession>